<organism evidence="2">
    <name type="scientific">uncultured Rubrobacteraceae bacterium</name>
    <dbReference type="NCBI Taxonomy" id="349277"/>
    <lineage>
        <taxon>Bacteria</taxon>
        <taxon>Bacillati</taxon>
        <taxon>Actinomycetota</taxon>
        <taxon>Rubrobacteria</taxon>
        <taxon>Rubrobacterales</taxon>
        <taxon>Rubrobacteraceae</taxon>
        <taxon>environmental samples</taxon>
    </lineage>
</organism>
<protein>
    <recommendedName>
        <fullName evidence="1">AB hydrolase-1 domain-containing protein</fullName>
    </recommendedName>
</protein>
<sequence>MIDYMVEGEPPFAGSRPFDEAAIREIAARAFDRTTNLASGITNHAGVDTGDRWRERLGEVSAPTLVVHGTEDPMFPHGNAVALAKEIPGARLLALERVGHEAPPRDLWDVVVPAILRARRRRPGMPPGT</sequence>
<dbReference type="SUPFAM" id="SSF53474">
    <property type="entry name" value="alpha/beta-Hydrolases"/>
    <property type="match status" value="1"/>
</dbReference>
<feature type="domain" description="AB hydrolase-1" evidence="1">
    <location>
        <begin position="35"/>
        <end position="102"/>
    </location>
</feature>
<accession>A0A6J4R7Y1</accession>
<proteinExistence type="predicted"/>
<evidence type="ECO:0000259" key="1">
    <source>
        <dbReference type="Pfam" id="PF00561"/>
    </source>
</evidence>
<dbReference type="Gene3D" id="3.40.50.1820">
    <property type="entry name" value="alpha/beta hydrolase"/>
    <property type="match status" value="1"/>
</dbReference>
<dbReference type="InterPro" id="IPR000073">
    <property type="entry name" value="AB_hydrolase_1"/>
</dbReference>
<dbReference type="EMBL" id="CADCVH010000090">
    <property type="protein sequence ID" value="CAA9464038.1"/>
    <property type="molecule type" value="Genomic_DNA"/>
</dbReference>
<name>A0A6J4R7Y1_9ACTN</name>
<dbReference type="GO" id="GO:0003824">
    <property type="term" value="F:catalytic activity"/>
    <property type="evidence" value="ECO:0007669"/>
    <property type="project" value="UniProtKB-ARBA"/>
</dbReference>
<gene>
    <name evidence="2" type="ORF">AVDCRST_MAG02-2833</name>
</gene>
<dbReference type="InterPro" id="IPR029058">
    <property type="entry name" value="AB_hydrolase_fold"/>
</dbReference>
<dbReference type="Pfam" id="PF00561">
    <property type="entry name" value="Abhydrolase_1"/>
    <property type="match status" value="1"/>
</dbReference>
<reference evidence="2" key="1">
    <citation type="submission" date="2020-02" db="EMBL/GenBank/DDBJ databases">
        <authorList>
            <person name="Meier V. D."/>
        </authorList>
    </citation>
    <scope>NUCLEOTIDE SEQUENCE</scope>
    <source>
        <strain evidence="2">AVDCRST_MAG02</strain>
    </source>
</reference>
<dbReference type="AlphaFoldDB" id="A0A6J4R7Y1"/>
<evidence type="ECO:0000313" key="2">
    <source>
        <dbReference type="EMBL" id="CAA9464038.1"/>
    </source>
</evidence>